<organism evidence="2 3">
    <name type="scientific">Hamiltosporidium tvaerminnensis</name>
    <dbReference type="NCBI Taxonomy" id="1176355"/>
    <lineage>
        <taxon>Eukaryota</taxon>
        <taxon>Fungi</taxon>
        <taxon>Fungi incertae sedis</taxon>
        <taxon>Microsporidia</taxon>
        <taxon>Dubosqiidae</taxon>
        <taxon>Hamiltosporidium</taxon>
    </lineage>
</organism>
<dbReference type="EMBL" id="PITK01001628">
    <property type="protein sequence ID" value="TBU10650.1"/>
    <property type="molecule type" value="Genomic_DNA"/>
</dbReference>
<accession>A0A4Q9LSY8</accession>
<keyword evidence="3" id="KW-1185">Reference proteome</keyword>
<gene>
    <name evidence="2" type="ORF">CWI38_1628p0010</name>
</gene>
<evidence type="ECO:0000313" key="3">
    <source>
        <dbReference type="Proteomes" id="UP000292282"/>
    </source>
</evidence>
<reference evidence="2 3" key="1">
    <citation type="submission" date="2017-12" db="EMBL/GenBank/DDBJ databases">
        <authorList>
            <person name="Pombert J.-F."/>
            <person name="Haag K.L."/>
            <person name="Ebert D."/>
        </authorList>
    </citation>
    <scope>NUCLEOTIDE SEQUENCE [LARGE SCALE GENOMIC DNA]</scope>
    <source>
        <strain evidence="2">IL-G-3</strain>
    </source>
</reference>
<dbReference type="Proteomes" id="UP000292282">
    <property type="component" value="Unassembled WGS sequence"/>
</dbReference>
<dbReference type="AlphaFoldDB" id="A0A4Q9LSY8"/>
<sequence>MSIFYLKGHLHSLFLCLNIYFLLVYCQNVIFYSIENANIDIDYVENGKIDSFKFEIKSMYILNTFKSVYLLQNQYLKCVYINNSYKYYIPNIVEIPGHENIILNFSALDDEQDNVLTSKIFMGQISYKFLLRFIKYSTEEDAFINALSFMEFINILIVLEILGFKRTKNNNTFLKHLLVSSIMSKNFDFHLSDMFLKLPNSDYDRFQLNLEYLFSVFLKFVFIDKISNYTFLYFKNNSSSKDPLKNLSYRGYIRYKERLGNDNIIFLESHICSHLEKLLKYSWIKNSIICFIRHCNVDLYLIAMKMGKLKPMISNFIDLIKPDSLKKLIITDNVINKPTLKVLIHYEYFPITKFVKIICDLDIEEIHLILRNSQNIKRLIIESKEACYNIFFELKKHAIIHKNLNIKYKCNILIMQCQMNDIFQNLPENLSFYIRKFHISFTHCEFCMMKSLTFFRKVLIKYNTKKKLKKYKNQFYNCINTKDVYISTKQNKPEKIHRKIFKYIFRMEKLESILLENIIIPEILIWHILESKNLISIKLYNSCIPTHFSHDYSILNYILRSITIKESKYTLNDNFFKFLLLFRNLTFLKLYIKDIDSDFEMRNKHCTSRIINTPNDNLIVKLEYLKVNIKEETIIDWSILFAFSNFFDISNLNILILQMHELNEKDAFIISNLRSLKEICLSIYRQKTEIMLKRLTKILENKFIKRIRLDICNLNNYMFEYIYKFKNFDMVFIHFQYFEAYDLNSLHRIRCNYPNSVIFLYEFNRLVSSEVKCFLKEHNIG</sequence>
<evidence type="ECO:0000256" key="1">
    <source>
        <dbReference type="SAM" id="Phobius"/>
    </source>
</evidence>
<name>A0A4Q9LSY8_9MICR</name>
<keyword evidence="1" id="KW-0472">Membrane</keyword>
<evidence type="ECO:0000313" key="2">
    <source>
        <dbReference type="EMBL" id="TBU10650.1"/>
    </source>
</evidence>
<protein>
    <submittedName>
        <fullName evidence="2">Uncharacterized protein</fullName>
    </submittedName>
</protein>
<dbReference type="VEuPathDB" id="MicrosporidiaDB:CWI38_1628p0010"/>
<comment type="caution">
    <text evidence="2">The sequence shown here is derived from an EMBL/GenBank/DDBJ whole genome shotgun (WGS) entry which is preliminary data.</text>
</comment>
<keyword evidence="1" id="KW-0812">Transmembrane</keyword>
<proteinExistence type="predicted"/>
<keyword evidence="1" id="KW-1133">Transmembrane helix</keyword>
<feature type="transmembrane region" description="Helical" evidence="1">
    <location>
        <begin position="12"/>
        <end position="34"/>
    </location>
</feature>